<keyword evidence="7" id="KW-1185">Reference proteome</keyword>
<evidence type="ECO:0000313" key="6">
    <source>
        <dbReference type="EMBL" id="KAA0019710.1"/>
    </source>
</evidence>
<protein>
    <submittedName>
        <fullName evidence="6">GntR family transcriptional regulator</fullName>
    </submittedName>
</protein>
<sequence>MPKRDTARPTTADTGHRLADEPADTQAEGASVADIVSAIEEDIVLNRAHPKERLVEEDLMQRFAGKRHVVRQALFQLENAGLVERIKNRGAFVKSYTPQEVEGIYVMRELLEEAAADRIPMPAPPALIEALTDIQERHSAAVESGDLRAVFHHNIAFHRTLFAACGNDYLADTINEFAQKAHAIRFIGTTDRQAILLARDEHLAMIDALERQDRAELHRLCYQHLQPSKERYLHLYRIREGG</sequence>
<evidence type="ECO:0000256" key="4">
    <source>
        <dbReference type="SAM" id="MobiDB-lite"/>
    </source>
</evidence>
<dbReference type="GO" id="GO:0003700">
    <property type="term" value="F:DNA-binding transcription factor activity"/>
    <property type="evidence" value="ECO:0007669"/>
    <property type="project" value="InterPro"/>
</dbReference>
<name>A0A640WH28_9GAMM</name>
<dbReference type="InterPro" id="IPR008920">
    <property type="entry name" value="TF_FadR/GntR_C"/>
</dbReference>
<evidence type="ECO:0000313" key="7">
    <source>
        <dbReference type="Proteomes" id="UP000466024"/>
    </source>
</evidence>
<proteinExistence type="predicted"/>
<dbReference type="InterPro" id="IPR011711">
    <property type="entry name" value="GntR_C"/>
</dbReference>
<dbReference type="SMART" id="SM00345">
    <property type="entry name" value="HTH_GNTR"/>
    <property type="match status" value="1"/>
</dbReference>
<dbReference type="SUPFAM" id="SSF48008">
    <property type="entry name" value="GntR ligand-binding domain-like"/>
    <property type="match status" value="1"/>
</dbReference>
<dbReference type="RefSeq" id="WP_149434311.1">
    <property type="nucleotide sequence ID" value="NZ_VTPX01000002.1"/>
</dbReference>
<dbReference type="SMART" id="SM00895">
    <property type="entry name" value="FCD"/>
    <property type="match status" value="1"/>
</dbReference>
<comment type="caution">
    <text evidence="6">The sequence shown here is derived from an EMBL/GenBank/DDBJ whole genome shotgun (WGS) entry which is preliminary data.</text>
</comment>
<dbReference type="GO" id="GO:0003677">
    <property type="term" value="F:DNA binding"/>
    <property type="evidence" value="ECO:0007669"/>
    <property type="project" value="UniProtKB-KW"/>
</dbReference>
<dbReference type="Proteomes" id="UP000466024">
    <property type="component" value="Unassembled WGS sequence"/>
</dbReference>
<dbReference type="EMBL" id="VTPX01000002">
    <property type="protein sequence ID" value="KAA0019710.1"/>
    <property type="molecule type" value="Genomic_DNA"/>
</dbReference>
<dbReference type="InterPro" id="IPR000524">
    <property type="entry name" value="Tscrpt_reg_HTH_GntR"/>
</dbReference>
<dbReference type="Gene3D" id="1.10.10.10">
    <property type="entry name" value="Winged helix-like DNA-binding domain superfamily/Winged helix DNA-binding domain"/>
    <property type="match status" value="1"/>
</dbReference>
<dbReference type="Gene3D" id="1.20.120.530">
    <property type="entry name" value="GntR ligand-binding domain-like"/>
    <property type="match status" value="1"/>
</dbReference>
<dbReference type="SUPFAM" id="SSF46785">
    <property type="entry name" value="Winged helix' DNA-binding domain"/>
    <property type="match status" value="1"/>
</dbReference>
<dbReference type="Pfam" id="PF00392">
    <property type="entry name" value="GntR"/>
    <property type="match status" value="1"/>
</dbReference>
<accession>A0A640WH28</accession>
<reference evidence="6 7" key="1">
    <citation type="submission" date="2019-08" db="EMBL/GenBank/DDBJ databases">
        <title>Bioinformatics analysis of the strain L3 and L5.</title>
        <authorList>
            <person name="Li X."/>
        </authorList>
    </citation>
    <scope>NUCLEOTIDE SEQUENCE [LARGE SCALE GENOMIC DNA]</scope>
    <source>
        <strain evidence="6 7">L3</strain>
    </source>
</reference>
<dbReference type="AlphaFoldDB" id="A0A640WH28"/>
<dbReference type="InterPro" id="IPR036388">
    <property type="entry name" value="WH-like_DNA-bd_sf"/>
</dbReference>
<dbReference type="InterPro" id="IPR036390">
    <property type="entry name" value="WH_DNA-bd_sf"/>
</dbReference>
<gene>
    <name evidence="6" type="ORF">F0A16_05105</name>
</gene>
<evidence type="ECO:0000256" key="2">
    <source>
        <dbReference type="ARBA" id="ARBA00023125"/>
    </source>
</evidence>
<keyword evidence="3" id="KW-0804">Transcription</keyword>
<dbReference type="PANTHER" id="PTHR43537:SF49">
    <property type="entry name" value="TRANSCRIPTIONAL REGULATORY PROTEIN"/>
    <property type="match status" value="1"/>
</dbReference>
<dbReference type="PROSITE" id="PS50949">
    <property type="entry name" value="HTH_GNTR"/>
    <property type="match status" value="1"/>
</dbReference>
<dbReference type="PANTHER" id="PTHR43537">
    <property type="entry name" value="TRANSCRIPTIONAL REGULATOR, GNTR FAMILY"/>
    <property type="match status" value="1"/>
</dbReference>
<keyword evidence="1" id="KW-0805">Transcription regulation</keyword>
<evidence type="ECO:0000256" key="1">
    <source>
        <dbReference type="ARBA" id="ARBA00023015"/>
    </source>
</evidence>
<evidence type="ECO:0000256" key="3">
    <source>
        <dbReference type="ARBA" id="ARBA00023163"/>
    </source>
</evidence>
<dbReference type="Pfam" id="PF07729">
    <property type="entry name" value="FCD"/>
    <property type="match status" value="1"/>
</dbReference>
<feature type="region of interest" description="Disordered" evidence="4">
    <location>
        <begin position="1"/>
        <end position="29"/>
    </location>
</feature>
<organism evidence="6 7">
    <name type="scientific">Salinicola corii</name>
    <dbReference type="NCBI Taxonomy" id="2606937"/>
    <lineage>
        <taxon>Bacteria</taxon>
        <taxon>Pseudomonadati</taxon>
        <taxon>Pseudomonadota</taxon>
        <taxon>Gammaproteobacteria</taxon>
        <taxon>Oceanospirillales</taxon>
        <taxon>Halomonadaceae</taxon>
        <taxon>Salinicola</taxon>
    </lineage>
</organism>
<evidence type="ECO:0000259" key="5">
    <source>
        <dbReference type="PROSITE" id="PS50949"/>
    </source>
</evidence>
<feature type="domain" description="HTH gntR-type" evidence="5">
    <location>
        <begin position="29"/>
        <end position="96"/>
    </location>
</feature>
<keyword evidence="2" id="KW-0238">DNA-binding</keyword>